<name>A0AAV4WKT4_CAEEX</name>
<protein>
    <submittedName>
        <fullName evidence="4">Uncharacterized protein</fullName>
    </submittedName>
</protein>
<evidence type="ECO:0000256" key="3">
    <source>
        <dbReference type="SAM" id="MobiDB-lite"/>
    </source>
</evidence>
<dbReference type="SMART" id="SM00369">
    <property type="entry name" value="LRR_TYP"/>
    <property type="match status" value="2"/>
</dbReference>
<evidence type="ECO:0000256" key="2">
    <source>
        <dbReference type="ARBA" id="ARBA00022737"/>
    </source>
</evidence>
<evidence type="ECO:0000313" key="5">
    <source>
        <dbReference type="Proteomes" id="UP001054945"/>
    </source>
</evidence>
<feature type="compositionally biased region" description="Basic and acidic residues" evidence="3">
    <location>
        <begin position="168"/>
        <end position="177"/>
    </location>
</feature>
<proteinExistence type="predicted"/>
<keyword evidence="5" id="KW-1185">Reference proteome</keyword>
<dbReference type="InterPro" id="IPR003591">
    <property type="entry name" value="Leu-rich_rpt_typical-subtyp"/>
</dbReference>
<evidence type="ECO:0000313" key="4">
    <source>
        <dbReference type="EMBL" id="GIY82469.1"/>
    </source>
</evidence>
<sequence>MYNLDRLHLSYNPFARVTENSFNGKTNITSYILLDHCLIREFSVRQYIELPLLVTLDLNYNLIDQVTYQLGHNQKKKNFTDDHVREIYKRPHKALVNGRQSDPVPEIQRLHRVERTPVFATAGQPHRARGAQHLQVPSLCPGGPGLERERDPVPGGLRPVPVRAHHAQSREQQDRGDGCYSNF</sequence>
<keyword evidence="2" id="KW-0677">Repeat</keyword>
<dbReference type="SUPFAM" id="SSF52058">
    <property type="entry name" value="L domain-like"/>
    <property type="match status" value="1"/>
</dbReference>
<comment type="caution">
    <text evidence="4">The sequence shown here is derived from an EMBL/GenBank/DDBJ whole genome shotgun (WGS) entry which is preliminary data.</text>
</comment>
<dbReference type="AlphaFoldDB" id="A0AAV4WKT4"/>
<keyword evidence="1" id="KW-0433">Leucine-rich repeat</keyword>
<accession>A0AAV4WKT4</accession>
<feature type="compositionally biased region" description="Low complexity" evidence="3">
    <location>
        <begin position="153"/>
        <end position="162"/>
    </location>
</feature>
<dbReference type="InterPro" id="IPR032675">
    <property type="entry name" value="LRR_dom_sf"/>
</dbReference>
<feature type="region of interest" description="Disordered" evidence="3">
    <location>
        <begin position="126"/>
        <end position="183"/>
    </location>
</feature>
<organism evidence="4 5">
    <name type="scientific">Caerostris extrusa</name>
    <name type="common">Bark spider</name>
    <name type="synonym">Caerostris bankana</name>
    <dbReference type="NCBI Taxonomy" id="172846"/>
    <lineage>
        <taxon>Eukaryota</taxon>
        <taxon>Metazoa</taxon>
        <taxon>Ecdysozoa</taxon>
        <taxon>Arthropoda</taxon>
        <taxon>Chelicerata</taxon>
        <taxon>Arachnida</taxon>
        <taxon>Araneae</taxon>
        <taxon>Araneomorphae</taxon>
        <taxon>Entelegynae</taxon>
        <taxon>Araneoidea</taxon>
        <taxon>Araneidae</taxon>
        <taxon>Caerostris</taxon>
    </lineage>
</organism>
<dbReference type="EMBL" id="BPLR01016251">
    <property type="protein sequence ID" value="GIY82469.1"/>
    <property type="molecule type" value="Genomic_DNA"/>
</dbReference>
<dbReference type="Proteomes" id="UP001054945">
    <property type="component" value="Unassembled WGS sequence"/>
</dbReference>
<evidence type="ECO:0000256" key="1">
    <source>
        <dbReference type="ARBA" id="ARBA00022614"/>
    </source>
</evidence>
<dbReference type="Gene3D" id="3.80.10.10">
    <property type="entry name" value="Ribonuclease Inhibitor"/>
    <property type="match status" value="1"/>
</dbReference>
<reference evidence="4 5" key="1">
    <citation type="submission" date="2021-06" db="EMBL/GenBank/DDBJ databases">
        <title>Caerostris extrusa draft genome.</title>
        <authorList>
            <person name="Kono N."/>
            <person name="Arakawa K."/>
        </authorList>
    </citation>
    <scope>NUCLEOTIDE SEQUENCE [LARGE SCALE GENOMIC DNA]</scope>
</reference>
<gene>
    <name evidence="4" type="ORF">CEXT_352051</name>
</gene>